<dbReference type="Pfam" id="PF01471">
    <property type="entry name" value="PG_binding_1"/>
    <property type="match status" value="2"/>
</dbReference>
<feature type="signal peptide" evidence="1">
    <location>
        <begin position="1"/>
        <end position="31"/>
    </location>
</feature>
<dbReference type="InterPro" id="IPR036366">
    <property type="entry name" value="PGBDSf"/>
</dbReference>
<name>A0ABQ4EFW4_9ACTN</name>
<proteinExistence type="predicted"/>
<evidence type="ECO:0000313" key="3">
    <source>
        <dbReference type="EMBL" id="GIG93615.1"/>
    </source>
</evidence>
<dbReference type="Proteomes" id="UP000621500">
    <property type="component" value="Unassembled WGS sequence"/>
</dbReference>
<dbReference type="InterPro" id="IPR002477">
    <property type="entry name" value="Peptidoglycan-bd-like"/>
</dbReference>
<evidence type="ECO:0000259" key="2">
    <source>
        <dbReference type="Pfam" id="PF01471"/>
    </source>
</evidence>
<comment type="caution">
    <text evidence="3">The sequence shown here is derived from an EMBL/GenBank/DDBJ whole genome shotgun (WGS) entry which is preliminary data.</text>
</comment>
<dbReference type="SUPFAM" id="SSF47090">
    <property type="entry name" value="PGBD-like"/>
    <property type="match status" value="2"/>
</dbReference>
<dbReference type="InterPro" id="IPR036365">
    <property type="entry name" value="PGBD-like_sf"/>
</dbReference>
<reference evidence="3 4" key="1">
    <citation type="submission" date="2021-01" db="EMBL/GenBank/DDBJ databases">
        <title>Whole genome shotgun sequence of Plantactinospora mayteni NBRC 109088.</title>
        <authorList>
            <person name="Komaki H."/>
            <person name="Tamura T."/>
        </authorList>
    </citation>
    <scope>NUCLEOTIDE SEQUENCE [LARGE SCALE GENOMIC DNA]</scope>
    <source>
        <strain evidence="3 4">NBRC 109088</strain>
    </source>
</reference>
<keyword evidence="4" id="KW-1185">Reference proteome</keyword>
<feature type="domain" description="Peptidoglycan binding-like" evidence="2">
    <location>
        <begin position="148"/>
        <end position="203"/>
    </location>
</feature>
<evidence type="ECO:0000256" key="1">
    <source>
        <dbReference type="SAM" id="SignalP"/>
    </source>
</evidence>
<sequence length="207" mass="21388">MGLRILRFRRMLLSAALACVGVGVVPATASADPIRPLNIDRDYLDVAAGTPEPPSGCAPVNLDFPAYPELTGGATGDAVRAVQCLLDNAGFSPGEGYPTGTYDESTSAAVRAFQQIVGLGPSSDVDSHTWTALLAFGDTPTLRNGSAGAAVRRLQRALTAALSRTVGIDGQFGAITEQAVRDYQTTRGLGADGVVGPQTWAALQTGR</sequence>
<feature type="domain" description="Peptidoglycan binding-like" evidence="2">
    <location>
        <begin position="75"/>
        <end position="133"/>
    </location>
</feature>
<evidence type="ECO:0000313" key="4">
    <source>
        <dbReference type="Proteomes" id="UP000621500"/>
    </source>
</evidence>
<feature type="chain" id="PRO_5046145210" description="Peptidoglycan binding-like domain-containing protein" evidence="1">
    <location>
        <begin position="32"/>
        <end position="207"/>
    </location>
</feature>
<dbReference type="Gene3D" id="1.10.101.10">
    <property type="entry name" value="PGBD-like superfamily/PGBD"/>
    <property type="match status" value="2"/>
</dbReference>
<protein>
    <recommendedName>
        <fullName evidence="2">Peptidoglycan binding-like domain-containing protein</fullName>
    </recommendedName>
</protein>
<accession>A0ABQ4EFW4</accession>
<organism evidence="3 4">
    <name type="scientific">Plantactinospora mayteni</name>
    <dbReference type="NCBI Taxonomy" id="566021"/>
    <lineage>
        <taxon>Bacteria</taxon>
        <taxon>Bacillati</taxon>
        <taxon>Actinomycetota</taxon>
        <taxon>Actinomycetes</taxon>
        <taxon>Micromonosporales</taxon>
        <taxon>Micromonosporaceae</taxon>
        <taxon>Plantactinospora</taxon>
    </lineage>
</organism>
<dbReference type="RefSeq" id="WP_239311470.1">
    <property type="nucleotide sequence ID" value="NZ_BAAAZQ010000003.1"/>
</dbReference>
<gene>
    <name evidence="3" type="ORF">Pma05_01880</name>
</gene>
<dbReference type="EMBL" id="BONX01000002">
    <property type="protein sequence ID" value="GIG93615.1"/>
    <property type="molecule type" value="Genomic_DNA"/>
</dbReference>
<keyword evidence="1" id="KW-0732">Signal</keyword>